<proteinExistence type="predicted"/>
<name>A0A2H5Y4P9_9CHLR</name>
<protein>
    <submittedName>
        <fullName evidence="1">Uncharacterized protein</fullName>
    </submittedName>
</protein>
<evidence type="ECO:0000313" key="1">
    <source>
        <dbReference type="EMBL" id="GBD08423.1"/>
    </source>
</evidence>
<organism evidence="1 2">
    <name type="scientific">Candidatus Thermoflexus japonica</name>
    <dbReference type="NCBI Taxonomy" id="2035417"/>
    <lineage>
        <taxon>Bacteria</taxon>
        <taxon>Bacillati</taxon>
        <taxon>Chloroflexota</taxon>
        <taxon>Thermoflexia</taxon>
        <taxon>Thermoflexales</taxon>
        <taxon>Thermoflexaceae</taxon>
        <taxon>Thermoflexus</taxon>
    </lineage>
</organism>
<gene>
    <name evidence="1" type="ORF">HRbin22_00663</name>
</gene>
<dbReference type="EMBL" id="BEHY01000009">
    <property type="protein sequence ID" value="GBD08423.1"/>
    <property type="molecule type" value="Genomic_DNA"/>
</dbReference>
<evidence type="ECO:0000313" key="2">
    <source>
        <dbReference type="Proteomes" id="UP000236642"/>
    </source>
</evidence>
<reference evidence="2" key="1">
    <citation type="submission" date="2017-09" db="EMBL/GenBank/DDBJ databases">
        <title>Metaegenomics of thermophilic ammonia-oxidizing enrichment culture.</title>
        <authorList>
            <person name="Kato S."/>
            <person name="Suzuki K."/>
        </authorList>
    </citation>
    <scope>NUCLEOTIDE SEQUENCE [LARGE SCALE GENOMIC DNA]</scope>
</reference>
<sequence>MTQPGIRTGTITVDFLTPTHRISAQMVLRGRVLGDVLNDVRTSFVPLEAVFLSRLDEPARILKSFGAAILSKNHITMAIVNVGIEMALKAVSPAYGSRKAYGVFATIPRFEIEGTIEFTGRPDLHALLVTNVERFIPIMNAKAVMSDRPGMSFAGELIFVNRDFIGLLSLSGEVAQG</sequence>
<comment type="caution">
    <text evidence="1">The sequence shown here is derived from an EMBL/GenBank/DDBJ whole genome shotgun (WGS) entry which is preliminary data.</text>
</comment>
<accession>A0A2H5Y4P9</accession>
<dbReference type="Proteomes" id="UP000236642">
    <property type="component" value="Unassembled WGS sequence"/>
</dbReference>
<dbReference type="AlphaFoldDB" id="A0A2H5Y4P9"/>